<dbReference type="GeneID" id="94350781"/>
<dbReference type="RefSeq" id="XP_067819932.1">
    <property type="nucleotide sequence ID" value="XM_067965110.1"/>
</dbReference>
<sequence>MGCSQSKAKDVIIEPTTASSSECGLNSFDLAFTEIMLDDNEATNSSISPPKGWKSNEEEHVVAAFVDAKPTEQLLDLPAIEAPNVKVVEIQAVVAMNEPIAVVEPVRVDQPIAVVELDQPIPANESIEVDELIKVDQPVPANESIAVNEPVRVDQPATANEFIAVDELVRVDQPIPSDLSTAVNEPVRMDQPVAENESISIKVLSSENRVVIEAEQAETLGELAAKKNEDFIKPKMEAEDIKEKLVEISASSVDNTTASTTNITFSWMFVANEVSFTIGVAYYNIVGYKRESEELLLTKRYSEFKLLHAEMAKIMSGEELPSMPGTSFLQGRNDKNVLHEREKIFVEMLNTIALHPLASQSAYFTAFLK</sequence>
<dbReference type="GO" id="GO:0035091">
    <property type="term" value="F:phosphatidylinositol binding"/>
    <property type="evidence" value="ECO:0007669"/>
    <property type="project" value="InterPro"/>
</dbReference>
<dbReference type="CDD" id="cd06093">
    <property type="entry name" value="PX_domain"/>
    <property type="match status" value="1"/>
</dbReference>
<dbReference type="Pfam" id="PF00787">
    <property type="entry name" value="PX"/>
    <property type="match status" value="1"/>
</dbReference>
<dbReference type="InterPro" id="IPR036871">
    <property type="entry name" value="PX_dom_sf"/>
</dbReference>
<evidence type="ECO:0000259" key="1">
    <source>
        <dbReference type="PROSITE" id="PS50195"/>
    </source>
</evidence>
<feature type="domain" description="PX" evidence="1">
    <location>
        <begin position="254"/>
        <end position="369"/>
    </location>
</feature>
<dbReference type="Gene3D" id="3.30.1520.10">
    <property type="entry name" value="Phox-like domain"/>
    <property type="match status" value="1"/>
</dbReference>
<dbReference type="EMBL" id="SHOA02000014">
    <property type="protein sequence ID" value="TDH70433.1"/>
    <property type="molecule type" value="Genomic_DNA"/>
</dbReference>
<dbReference type="SUPFAM" id="SSF64268">
    <property type="entry name" value="PX domain"/>
    <property type="match status" value="1"/>
</dbReference>
<comment type="caution">
    <text evidence="2">The sequence shown here is derived from an EMBL/GenBank/DDBJ whole genome shotgun (WGS) entry which is preliminary data.</text>
</comment>
<organism evidence="2 3">
    <name type="scientific">Bremia lactucae</name>
    <name type="common">Lettuce downy mildew</name>
    <dbReference type="NCBI Taxonomy" id="4779"/>
    <lineage>
        <taxon>Eukaryota</taxon>
        <taxon>Sar</taxon>
        <taxon>Stramenopiles</taxon>
        <taxon>Oomycota</taxon>
        <taxon>Peronosporomycetes</taxon>
        <taxon>Peronosporales</taxon>
        <taxon>Peronosporaceae</taxon>
        <taxon>Bremia</taxon>
    </lineage>
</organism>
<dbReference type="Proteomes" id="UP000294530">
    <property type="component" value="Unassembled WGS sequence"/>
</dbReference>
<dbReference type="KEGG" id="blac:94350781"/>
<protein>
    <recommendedName>
        <fullName evidence="1">PX domain-containing protein</fullName>
    </recommendedName>
</protein>
<evidence type="ECO:0000313" key="3">
    <source>
        <dbReference type="Proteomes" id="UP000294530"/>
    </source>
</evidence>
<dbReference type="InterPro" id="IPR001683">
    <property type="entry name" value="PX_dom"/>
</dbReference>
<dbReference type="PROSITE" id="PS50195">
    <property type="entry name" value="PX"/>
    <property type="match status" value="1"/>
</dbReference>
<accession>A0A976FPB5</accession>
<evidence type="ECO:0000313" key="2">
    <source>
        <dbReference type="EMBL" id="TDH70433.1"/>
    </source>
</evidence>
<name>A0A976FPB5_BRELC</name>
<dbReference type="AlphaFoldDB" id="A0A976FPB5"/>
<keyword evidence="3" id="KW-1185">Reference proteome</keyword>
<gene>
    <name evidence="2" type="ORF">CCR75_007046</name>
</gene>
<proteinExistence type="predicted"/>
<dbReference type="OrthoDB" id="10254720at2759"/>
<reference evidence="2 3" key="1">
    <citation type="journal article" date="2021" name="Genome Biol.">
        <title>AFLAP: assembly-free linkage analysis pipeline using k-mers from genome sequencing data.</title>
        <authorList>
            <person name="Fletcher K."/>
            <person name="Zhang L."/>
            <person name="Gil J."/>
            <person name="Han R."/>
            <person name="Cavanaugh K."/>
            <person name="Michelmore R."/>
        </authorList>
    </citation>
    <scope>NUCLEOTIDE SEQUENCE [LARGE SCALE GENOMIC DNA]</scope>
    <source>
        <strain evidence="2 3">SF5</strain>
    </source>
</reference>